<proteinExistence type="predicted"/>
<name>A0A6M3LSG0_9ZZZZ</name>
<dbReference type="AlphaFoldDB" id="A0A6M3LSG0"/>
<evidence type="ECO:0000313" key="1">
    <source>
        <dbReference type="EMBL" id="QJA97693.1"/>
    </source>
</evidence>
<dbReference type="EMBL" id="MT143516">
    <property type="protein sequence ID" value="QJA97693.1"/>
    <property type="molecule type" value="Genomic_DNA"/>
</dbReference>
<accession>A0A6M3LSG0</accession>
<reference evidence="1" key="1">
    <citation type="submission" date="2020-03" db="EMBL/GenBank/DDBJ databases">
        <title>The deep terrestrial virosphere.</title>
        <authorList>
            <person name="Holmfeldt K."/>
            <person name="Nilsson E."/>
            <person name="Simone D."/>
            <person name="Lopez-Fernandez M."/>
            <person name="Wu X."/>
            <person name="de Brujin I."/>
            <person name="Lundin D."/>
            <person name="Andersson A."/>
            <person name="Bertilsson S."/>
            <person name="Dopson M."/>
        </authorList>
    </citation>
    <scope>NUCLEOTIDE SEQUENCE</scope>
    <source>
        <strain evidence="1">MM415B06003</strain>
    </source>
</reference>
<protein>
    <submittedName>
        <fullName evidence="1">Uncharacterized protein</fullName>
    </submittedName>
</protein>
<gene>
    <name evidence="1" type="ORF">MM415B06003_0008</name>
</gene>
<organism evidence="1">
    <name type="scientific">viral metagenome</name>
    <dbReference type="NCBI Taxonomy" id="1070528"/>
    <lineage>
        <taxon>unclassified sequences</taxon>
        <taxon>metagenomes</taxon>
        <taxon>organismal metagenomes</taxon>
    </lineage>
</organism>
<sequence>MSNLIDKAVYLEDMTHVLNVVELLERTYPGPEWPGALLFQDLQAGFLLIACFDLELYPGGLPLWESLFPPRDLRDVTMEQACWLPNRFRPWLGDGVAGALRHMKLLPG</sequence>